<keyword evidence="4" id="KW-1185">Reference proteome</keyword>
<accession>A0A2T0BSB7</accession>
<dbReference type="InterPro" id="IPR012914">
    <property type="entry name" value="PucR_dom"/>
</dbReference>
<dbReference type="PANTHER" id="PTHR33744:SF1">
    <property type="entry name" value="DNA-BINDING TRANSCRIPTIONAL ACTIVATOR ADER"/>
    <property type="match status" value="1"/>
</dbReference>
<feature type="domain" description="GGDEF" evidence="2">
    <location>
        <begin position="167"/>
        <end position="301"/>
    </location>
</feature>
<dbReference type="RefSeq" id="WP_106007771.1">
    <property type="nucleotide sequence ID" value="NZ_JALCPJ010000025.1"/>
</dbReference>
<dbReference type="Pfam" id="PF13556">
    <property type="entry name" value="HTH_30"/>
    <property type="match status" value="1"/>
</dbReference>
<dbReference type="InterPro" id="IPR025736">
    <property type="entry name" value="PucR_C-HTH_dom"/>
</dbReference>
<protein>
    <submittedName>
        <fullName evidence="3">Purine catabolism regulatory protein</fullName>
    </submittedName>
</protein>
<dbReference type="OrthoDB" id="143422at2"/>
<proteinExistence type="inferred from homology"/>
<dbReference type="InterPro" id="IPR042070">
    <property type="entry name" value="PucR_C-HTH_sf"/>
</dbReference>
<evidence type="ECO:0000313" key="4">
    <source>
        <dbReference type="Proteomes" id="UP000237798"/>
    </source>
</evidence>
<dbReference type="InterPro" id="IPR041522">
    <property type="entry name" value="CdaR_GGDEF"/>
</dbReference>
<dbReference type="EMBL" id="PVXP01000002">
    <property type="protein sequence ID" value="PRR86781.1"/>
    <property type="molecule type" value="Genomic_DNA"/>
</dbReference>
<evidence type="ECO:0000259" key="2">
    <source>
        <dbReference type="PROSITE" id="PS50887"/>
    </source>
</evidence>
<dbReference type="Gene3D" id="1.10.10.2840">
    <property type="entry name" value="PucR C-terminal helix-turn-helix domain"/>
    <property type="match status" value="1"/>
</dbReference>
<gene>
    <name evidence="3" type="primary">pucR_2</name>
    <name evidence="3" type="ORF">CLLU_02650</name>
</gene>
<dbReference type="AlphaFoldDB" id="A0A2T0BSB7"/>
<sequence length="404" mass="46978">MIVNCGNVDTLPYADKLKLVAGRNGLDRIIKWVHYLENPEYIVWLKGGELILTTCVFMKDVTSELLKLVKELNSRKVSGLVLNIGPYINETPKEVIDAANFFDFPVFELPFQVRFIDISQSICREIFMSRLQQESMNSFMKNIIYGDLPCSEETINRAIFYGYDPDKVYCTFVIFIDNFTKLVAKNGTWDEEAAFGVMQQISQVIIDVMNDYDESVIRVIEGNSIIIIFPVDKGKEAKINSMAQNIVENMKRKLKYIKISIGIGGVWRKLENFKRSVDRAQKALKVLGIMKNRNNICNYDDIGIYRLLFEMGEKQDMKIFYYDILGKLIDYDSKNSTELLQTLKVYIEENCNLVRTAQLLFVHKNTVKYRIRRIEQICNCDLRNMHDLLNFDMAFKIKDFTKCI</sequence>
<dbReference type="PANTHER" id="PTHR33744">
    <property type="entry name" value="CARBOHYDRATE DIACID REGULATOR"/>
    <property type="match status" value="1"/>
</dbReference>
<dbReference type="PROSITE" id="PS50887">
    <property type="entry name" value="GGDEF"/>
    <property type="match status" value="1"/>
</dbReference>
<evidence type="ECO:0000256" key="1">
    <source>
        <dbReference type="ARBA" id="ARBA00006754"/>
    </source>
</evidence>
<reference evidence="3 4" key="1">
    <citation type="submission" date="2018-03" db="EMBL/GenBank/DDBJ databases">
        <title>Genome sequence of Clostridium luticellarii DSM 29923.</title>
        <authorList>
            <person name="Poehlein A."/>
            <person name="Daniel R."/>
        </authorList>
    </citation>
    <scope>NUCLEOTIDE SEQUENCE [LARGE SCALE GENOMIC DNA]</scope>
    <source>
        <strain evidence="3 4">DSM 29923</strain>
    </source>
</reference>
<dbReference type="Pfam" id="PF17853">
    <property type="entry name" value="GGDEF_2"/>
    <property type="match status" value="1"/>
</dbReference>
<comment type="similarity">
    <text evidence="1">Belongs to the CdaR family.</text>
</comment>
<comment type="caution">
    <text evidence="3">The sequence shown here is derived from an EMBL/GenBank/DDBJ whole genome shotgun (WGS) entry which is preliminary data.</text>
</comment>
<evidence type="ECO:0000313" key="3">
    <source>
        <dbReference type="EMBL" id="PRR86781.1"/>
    </source>
</evidence>
<dbReference type="Proteomes" id="UP000237798">
    <property type="component" value="Unassembled WGS sequence"/>
</dbReference>
<dbReference type="InterPro" id="IPR051448">
    <property type="entry name" value="CdaR-like_regulators"/>
</dbReference>
<organism evidence="3 4">
    <name type="scientific">Clostridium luticellarii</name>
    <dbReference type="NCBI Taxonomy" id="1691940"/>
    <lineage>
        <taxon>Bacteria</taxon>
        <taxon>Bacillati</taxon>
        <taxon>Bacillota</taxon>
        <taxon>Clostridia</taxon>
        <taxon>Eubacteriales</taxon>
        <taxon>Clostridiaceae</taxon>
        <taxon>Clostridium</taxon>
    </lineage>
</organism>
<name>A0A2T0BSB7_9CLOT</name>
<dbReference type="Pfam" id="PF07905">
    <property type="entry name" value="PucR"/>
    <property type="match status" value="1"/>
</dbReference>
<dbReference type="InterPro" id="IPR000160">
    <property type="entry name" value="GGDEF_dom"/>
</dbReference>